<dbReference type="EMBL" id="CP001344">
    <property type="protein sequence ID" value="ACL43507.1"/>
    <property type="molecule type" value="Genomic_DNA"/>
</dbReference>
<dbReference type="InterPro" id="IPR036908">
    <property type="entry name" value="RlpA-like_sf"/>
</dbReference>
<name>B8HLL9_CYAP4</name>
<feature type="chain" id="PRO_5002873297" description="POLO box domain-containing protein" evidence="1">
    <location>
        <begin position="25"/>
        <end position="376"/>
    </location>
</feature>
<accession>B8HLL9</accession>
<sequence length="376" mass="42589">MQRRNGFTPLLALLLLAPTSLAVAKTLETVAAYVAVDEFSQSKFAVNSSSVTRESRLPPTALSFSDQRLLRVLINTRAYFTNFSSQDPVVRREGILGSQGIKVRDVLATLDYMIQILQEDQALNRPTRLRDANFINQNFRVINWLPYPPKTPQPAQKLRITRYAVFIHEGSRQKTAKFNTPLYALLDNADGDRFYKKYTKQQVLAGIYEPGGKEFGRVKPLAYLTRTAFEEALMQGTILVRFPKGSSAYFNVDRNNGIPYDKALAPQQQKRYWYFRQVDGIKGYGNTIKNKINIEPGVTFAGDVFNIGLGRVVVLESETRGQRSLRLGVIADTGGAFLPNLYQLDYLAGIFPDRQTFFQQTQAIPDYARTYILIKK</sequence>
<proteinExistence type="predicted"/>
<evidence type="ECO:0008006" key="3">
    <source>
        <dbReference type="Google" id="ProtNLM"/>
    </source>
</evidence>
<evidence type="ECO:0000313" key="2">
    <source>
        <dbReference type="EMBL" id="ACL43507.1"/>
    </source>
</evidence>
<keyword evidence="1" id="KW-0732">Signal</keyword>
<dbReference type="HOGENOM" id="CLU_045932_0_0_3"/>
<reference evidence="2" key="1">
    <citation type="submission" date="2009-01" db="EMBL/GenBank/DDBJ databases">
        <title>Complete sequence of chromosome Cyanothece sp. PCC 7425.</title>
        <authorList>
            <consortium name="US DOE Joint Genome Institute"/>
            <person name="Lucas S."/>
            <person name="Copeland A."/>
            <person name="Lapidus A."/>
            <person name="Glavina del Rio T."/>
            <person name="Dalin E."/>
            <person name="Tice H."/>
            <person name="Bruce D."/>
            <person name="Goodwin L."/>
            <person name="Pitluck S."/>
            <person name="Sims D."/>
            <person name="Meineke L."/>
            <person name="Brettin T."/>
            <person name="Detter J.C."/>
            <person name="Han C."/>
            <person name="Larimer F."/>
            <person name="Land M."/>
            <person name="Hauser L."/>
            <person name="Kyrpides N."/>
            <person name="Ovchinnikova G."/>
            <person name="Liberton M."/>
            <person name="Stoeckel J."/>
            <person name="Banerjee A."/>
            <person name="Singh A."/>
            <person name="Page L."/>
            <person name="Sato H."/>
            <person name="Zhao L."/>
            <person name="Sherman L."/>
            <person name="Pakrasi H."/>
            <person name="Richardson P."/>
        </authorList>
    </citation>
    <scope>NUCLEOTIDE SEQUENCE</scope>
    <source>
        <strain evidence="2">PCC 7425</strain>
    </source>
</reference>
<dbReference type="eggNOG" id="COG2821">
    <property type="taxonomic scope" value="Bacteria"/>
</dbReference>
<dbReference type="KEGG" id="cyn:Cyan7425_1123"/>
<organism evidence="2">
    <name type="scientific">Cyanothece sp. (strain PCC 7425 / ATCC 29141)</name>
    <dbReference type="NCBI Taxonomy" id="395961"/>
    <lineage>
        <taxon>Bacteria</taxon>
        <taxon>Bacillati</taxon>
        <taxon>Cyanobacteriota</taxon>
        <taxon>Cyanophyceae</taxon>
        <taxon>Gomontiellales</taxon>
        <taxon>Cyanothecaceae</taxon>
        <taxon>Cyanothece</taxon>
    </lineage>
</organism>
<dbReference type="AlphaFoldDB" id="B8HLL9"/>
<dbReference type="SUPFAM" id="SSF50685">
    <property type="entry name" value="Barwin-like endoglucanases"/>
    <property type="match status" value="1"/>
</dbReference>
<gene>
    <name evidence="2" type="ordered locus">Cyan7425_1123</name>
</gene>
<feature type="signal peptide" evidence="1">
    <location>
        <begin position="1"/>
        <end position="24"/>
    </location>
</feature>
<dbReference type="OrthoDB" id="6221043at2"/>
<evidence type="ECO:0000256" key="1">
    <source>
        <dbReference type="SAM" id="SignalP"/>
    </source>
</evidence>
<protein>
    <recommendedName>
        <fullName evidence="3">POLO box domain-containing protein</fullName>
    </recommendedName>
</protein>